<dbReference type="SMART" id="SM00715">
    <property type="entry name" value="LA"/>
    <property type="match status" value="1"/>
</dbReference>
<dbReference type="SUPFAM" id="SSF46785">
    <property type="entry name" value="Winged helix' DNA-binding domain"/>
    <property type="match status" value="1"/>
</dbReference>
<comment type="subcellular location">
    <subcellularLocation>
        <location evidence="1">Nucleus</location>
    </subcellularLocation>
</comment>
<reference evidence="6" key="1">
    <citation type="submission" date="2025-08" db="UniProtKB">
        <authorList>
            <consortium name="Ensembl"/>
        </authorList>
    </citation>
    <scope>IDENTIFICATION</scope>
</reference>
<dbReference type="Gene3D" id="1.10.10.10">
    <property type="entry name" value="Winged helix-like DNA-binding domain superfamily/Winged helix DNA-binding domain"/>
    <property type="match status" value="1"/>
</dbReference>
<dbReference type="GO" id="GO:0005634">
    <property type="term" value="C:nucleus"/>
    <property type="evidence" value="ECO:0007669"/>
    <property type="project" value="UniProtKB-SubCell"/>
</dbReference>
<dbReference type="GO" id="GO:1990904">
    <property type="term" value="C:ribonucleoprotein complex"/>
    <property type="evidence" value="ECO:0007669"/>
    <property type="project" value="InterPro"/>
</dbReference>
<dbReference type="Ensembl" id="ENSHCOT00000022475.1">
    <property type="protein sequence ID" value="ENSHCOP00000026883.1"/>
    <property type="gene ID" value="ENSHCOG00000018222.1"/>
</dbReference>
<evidence type="ECO:0000256" key="1">
    <source>
        <dbReference type="ARBA" id="ARBA00004123"/>
    </source>
</evidence>
<protein>
    <recommendedName>
        <fullName evidence="5">HTH La-type RNA-binding domain-containing protein</fullName>
    </recommendedName>
</protein>
<dbReference type="AlphaFoldDB" id="A0A3Q2ZKD1"/>
<keyword evidence="3" id="KW-0539">Nucleus</keyword>
<dbReference type="InterPro" id="IPR006630">
    <property type="entry name" value="La_HTH"/>
</dbReference>
<sequence>MERPGDTEGVAMGVDISKIRKQVEYYFSESNYAKDNFLLEVASKNDGLVPIETLLTFNSFINKLKALTNDVESIKKTMKDSRIVEIKGDAFGQIETEEYKEYLNDKNIDKRTLVISESPRELELEKIEEFLIKFSNPIRILMKRDKKKLEEAQNM</sequence>
<dbReference type="STRING" id="109280.ENSHCOP00000026883"/>
<evidence type="ECO:0000259" key="5">
    <source>
        <dbReference type="PROSITE" id="PS50961"/>
    </source>
</evidence>
<dbReference type="PANTHER" id="PTHR22792:SF132">
    <property type="entry name" value="LA-RELATED PROTEIN 1"/>
    <property type="match status" value="1"/>
</dbReference>
<dbReference type="Proteomes" id="UP000264820">
    <property type="component" value="Unplaced"/>
</dbReference>
<dbReference type="InterPro" id="IPR036390">
    <property type="entry name" value="WH_DNA-bd_sf"/>
</dbReference>
<dbReference type="InterPro" id="IPR002344">
    <property type="entry name" value="Lupus_La"/>
</dbReference>
<proteinExistence type="predicted"/>
<evidence type="ECO:0000313" key="7">
    <source>
        <dbReference type="Proteomes" id="UP000264820"/>
    </source>
</evidence>
<evidence type="ECO:0000313" key="6">
    <source>
        <dbReference type="Ensembl" id="ENSHCOP00000026883.1"/>
    </source>
</evidence>
<dbReference type="GO" id="GO:0010494">
    <property type="term" value="C:cytoplasmic stress granule"/>
    <property type="evidence" value="ECO:0007669"/>
    <property type="project" value="TreeGrafter"/>
</dbReference>
<dbReference type="InterPro" id="IPR045180">
    <property type="entry name" value="La_dom_prot"/>
</dbReference>
<dbReference type="PANTHER" id="PTHR22792">
    <property type="entry name" value="LUPUS LA PROTEIN-RELATED"/>
    <property type="match status" value="1"/>
</dbReference>
<dbReference type="GO" id="GO:0005829">
    <property type="term" value="C:cytosol"/>
    <property type="evidence" value="ECO:0007669"/>
    <property type="project" value="TreeGrafter"/>
</dbReference>
<dbReference type="PROSITE" id="PS50961">
    <property type="entry name" value="HTH_LA"/>
    <property type="match status" value="1"/>
</dbReference>
<dbReference type="CDD" id="cd07323">
    <property type="entry name" value="LAM"/>
    <property type="match status" value="1"/>
</dbReference>
<reference evidence="6" key="2">
    <citation type="submission" date="2025-09" db="UniProtKB">
        <authorList>
            <consortium name="Ensembl"/>
        </authorList>
    </citation>
    <scope>IDENTIFICATION</scope>
</reference>
<feature type="domain" description="HTH La-type RNA-binding" evidence="5">
    <location>
        <begin position="9"/>
        <end position="103"/>
    </location>
</feature>
<name>A0A3Q2ZKD1_HIPCM</name>
<evidence type="ECO:0000256" key="3">
    <source>
        <dbReference type="ARBA" id="ARBA00023242"/>
    </source>
</evidence>
<evidence type="ECO:0000256" key="4">
    <source>
        <dbReference type="PROSITE-ProRule" id="PRU00332"/>
    </source>
</evidence>
<evidence type="ECO:0000256" key="2">
    <source>
        <dbReference type="ARBA" id="ARBA00022884"/>
    </source>
</evidence>
<dbReference type="GO" id="GO:0006396">
    <property type="term" value="P:RNA processing"/>
    <property type="evidence" value="ECO:0007669"/>
    <property type="project" value="InterPro"/>
</dbReference>
<organism evidence="6 7">
    <name type="scientific">Hippocampus comes</name>
    <name type="common">Tiger tail seahorse</name>
    <dbReference type="NCBI Taxonomy" id="109280"/>
    <lineage>
        <taxon>Eukaryota</taxon>
        <taxon>Metazoa</taxon>
        <taxon>Chordata</taxon>
        <taxon>Craniata</taxon>
        <taxon>Vertebrata</taxon>
        <taxon>Euteleostomi</taxon>
        <taxon>Actinopterygii</taxon>
        <taxon>Neopterygii</taxon>
        <taxon>Teleostei</taxon>
        <taxon>Neoteleostei</taxon>
        <taxon>Acanthomorphata</taxon>
        <taxon>Syngnathiaria</taxon>
        <taxon>Syngnathiformes</taxon>
        <taxon>Syngnathoidei</taxon>
        <taxon>Syngnathidae</taxon>
        <taxon>Hippocampus</taxon>
    </lineage>
</organism>
<dbReference type="Pfam" id="PF05383">
    <property type="entry name" value="La"/>
    <property type="match status" value="1"/>
</dbReference>
<dbReference type="GO" id="GO:0003723">
    <property type="term" value="F:RNA binding"/>
    <property type="evidence" value="ECO:0007669"/>
    <property type="project" value="UniProtKB-UniRule"/>
</dbReference>
<keyword evidence="7" id="KW-1185">Reference proteome</keyword>
<accession>A0A3Q2ZKD1</accession>
<dbReference type="GO" id="GO:0045727">
    <property type="term" value="P:positive regulation of translation"/>
    <property type="evidence" value="ECO:0007669"/>
    <property type="project" value="TreeGrafter"/>
</dbReference>
<keyword evidence="2 4" id="KW-0694">RNA-binding</keyword>
<dbReference type="PRINTS" id="PR00302">
    <property type="entry name" value="LUPUSLA"/>
</dbReference>
<dbReference type="InterPro" id="IPR036388">
    <property type="entry name" value="WH-like_DNA-bd_sf"/>
</dbReference>